<dbReference type="InterPro" id="IPR004437">
    <property type="entry name" value="ParB/RepB/Spo0J"/>
</dbReference>
<dbReference type="CDD" id="cd16405">
    <property type="entry name" value="RepB_like_N"/>
    <property type="match status" value="1"/>
</dbReference>
<dbReference type="InterPro" id="IPR017819">
    <property type="entry name" value="Plasmid_partition_RepB"/>
</dbReference>
<dbReference type="InterPro" id="IPR050336">
    <property type="entry name" value="Chromosome_partition/occlusion"/>
</dbReference>
<evidence type="ECO:0000313" key="3">
    <source>
        <dbReference type="EMBL" id="MDS9470170.1"/>
    </source>
</evidence>
<dbReference type="SUPFAM" id="SSF110849">
    <property type="entry name" value="ParB/Sulfiredoxin"/>
    <property type="match status" value="1"/>
</dbReference>
<accession>A0ABU2HYQ0</accession>
<comment type="caution">
    <text evidence="3">The sequence shown here is derived from an EMBL/GenBank/DDBJ whole genome shotgun (WGS) entry which is preliminary data.</text>
</comment>
<sequence>MSRKPRLGQVNPALSTLFSAPDVQGARRLRGGISELDAGQIEIDGRLSDRLDLDVDGLKNSIEQNGQRVPVLVRPLAGDRYRLIYGRRRLEACRLLGKPVRAIVAELDDEQALKDQLIENLERRDLSFIERALVASALLDGNQLESAERTNKSVAEILGLTEAGVSQLLSVVRAVGEDLIQVIGPAPGIGRPRWEELKKSISADPSDRSRLIEAALRAKRTALPSQQSSDDAFLAVLSEAGKPTQVRIAPSANAPSLHIDGVGSAIIKTSSRGKRLKLDLQTTEPDFIKWIELNASTLINELHKRWKRKED</sequence>
<gene>
    <name evidence="3" type="primary">repB</name>
    <name evidence="3" type="ORF">RGQ15_21690</name>
</gene>
<dbReference type="EMBL" id="JAVQLW010000006">
    <property type="protein sequence ID" value="MDS9470170.1"/>
    <property type="molecule type" value="Genomic_DNA"/>
</dbReference>
<dbReference type="NCBIfam" id="TIGR03454">
    <property type="entry name" value="partition_RepB"/>
    <property type="match status" value="1"/>
</dbReference>
<dbReference type="Gene3D" id="1.10.10.2830">
    <property type="match status" value="1"/>
</dbReference>
<protein>
    <submittedName>
        <fullName evidence="3">Plasmid partitioning protein RepB</fullName>
    </submittedName>
</protein>
<comment type="similarity">
    <text evidence="1">Belongs to the ParB family.</text>
</comment>
<proteinExistence type="inferred from homology"/>
<dbReference type="Pfam" id="PF02195">
    <property type="entry name" value="ParB_N"/>
    <property type="match status" value="1"/>
</dbReference>
<dbReference type="NCBIfam" id="TIGR00180">
    <property type="entry name" value="parB_part"/>
    <property type="match status" value="1"/>
</dbReference>
<dbReference type="InterPro" id="IPR037972">
    <property type="entry name" value="RepB_N"/>
</dbReference>
<evidence type="ECO:0000256" key="1">
    <source>
        <dbReference type="ARBA" id="ARBA00006295"/>
    </source>
</evidence>
<dbReference type="Gene3D" id="3.90.1530.30">
    <property type="match status" value="1"/>
</dbReference>
<evidence type="ECO:0000313" key="4">
    <source>
        <dbReference type="Proteomes" id="UP001269144"/>
    </source>
</evidence>
<reference evidence="4" key="1">
    <citation type="submission" date="2023-07" db="EMBL/GenBank/DDBJ databases">
        <title>Paracoccus sp. MBLB3053 whole genome sequence.</title>
        <authorList>
            <person name="Hwang C.Y."/>
            <person name="Cho E.-S."/>
            <person name="Seo M.-J."/>
        </authorList>
    </citation>
    <scope>NUCLEOTIDE SEQUENCE [LARGE SCALE GENOMIC DNA]</scope>
    <source>
        <strain evidence="4">MBLB3053</strain>
    </source>
</reference>
<dbReference type="Proteomes" id="UP001269144">
    <property type="component" value="Unassembled WGS sequence"/>
</dbReference>
<dbReference type="InterPro" id="IPR036086">
    <property type="entry name" value="ParB/Sulfiredoxin_sf"/>
</dbReference>
<name>A0ABU2HYQ0_9RHOB</name>
<dbReference type="RefSeq" id="WP_311162994.1">
    <property type="nucleotide sequence ID" value="NZ_JAVQLW010000006.1"/>
</dbReference>
<evidence type="ECO:0000259" key="2">
    <source>
        <dbReference type="SMART" id="SM00470"/>
    </source>
</evidence>
<keyword evidence="4" id="KW-1185">Reference proteome</keyword>
<organism evidence="3 4">
    <name type="scientific">Paracoccus aurantius</name>
    <dbReference type="NCBI Taxonomy" id="3073814"/>
    <lineage>
        <taxon>Bacteria</taxon>
        <taxon>Pseudomonadati</taxon>
        <taxon>Pseudomonadota</taxon>
        <taxon>Alphaproteobacteria</taxon>
        <taxon>Rhodobacterales</taxon>
        <taxon>Paracoccaceae</taxon>
        <taxon>Paracoccus</taxon>
    </lineage>
</organism>
<dbReference type="SUPFAM" id="SSF109709">
    <property type="entry name" value="KorB DNA-binding domain-like"/>
    <property type="match status" value="1"/>
</dbReference>
<dbReference type="InterPro" id="IPR003115">
    <property type="entry name" value="ParB_N"/>
</dbReference>
<dbReference type="PANTHER" id="PTHR33375">
    <property type="entry name" value="CHROMOSOME-PARTITIONING PROTEIN PARB-RELATED"/>
    <property type="match status" value="1"/>
</dbReference>
<dbReference type="SMART" id="SM00470">
    <property type="entry name" value="ParB"/>
    <property type="match status" value="1"/>
</dbReference>
<feature type="domain" description="ParB-like N-terminal" evidence="2">
    <location>
        <begin position="34"/>
        <end position="121"/>
    </location>
</feature>
<dbReference type="PANTHER" id="PTHR33375:SF1">
    <property type="entry name" value="CHROMOSOME-PARTITIONING PROTEIN PARB-RELATED"/>
    <property type="match status" value="1"/>
</dbReference>